<evidence type="ECO:0008006" key="4">
    <source>
        <dbReference type="Google" id="ProtNLM"/>
    </source>
</evidence>
<dbReference type="AlphaFoldDB" id="A0AAV7UC17"/>
<evidence type="ECO:0000313" key="2">
    <source>
        <dbReference type="EMBL" id="KAJ1186500.1"/>
    </source>
</evidence>
<accession>A0AAV7UC17</accession>
<feature type="region of interest" description="Disordered" evidence="1">
    <location>
        <begin position="20"/>
        <end position="51"/>
    </location>
</feature>
<proteinExistence type="predicted"/>
<evidence type="ECO:0000313" key="3">
    <source>
        <dbReference type="Proteomes" id="UP001066276"/>
    </source>
</evidence>
<keyword evidence="3" id="KW-1185">Reference proteome</keyword>
<sequence>MRAHLVTHLGVPWYRGPKRGNPACGVGQYDPATGENLSRGDRHRPETGAQRSHIIERSLREAGLRLKEDIWSAT</sequence>
<comment type="caution">
    <text evidence="2">The sequence shown here is derived from an EMBL/GenBank/DDBJ whole genome shotgun (WGS) entry which is preliminary data.</text>
</comment>
<organism evidence="2 3">
    <name type="scientific">Pleurodeles waltl</name>
    <name type="common">Iberian ribbed newt</name>
    <dbReference type="NCBI Taxonomy" id="8319"/>
    <lineage>
        <taxon>Eukaryota</taxon>
        <taxon>Metazoa</taxon>
        <taxon>Chordata</taxon>
        <taxon>Craniata</taxon>
        <taxon>Vertebrata</taxon>
        <taxon>Euteleostomi</taxon>
        <taxon>Amphibia</taxon>
        <taxon>Batrachia</taxon>
        <taxon>Caudata</taxon>
        <taxon>Salamandroidea</taxon>
        <taxon>Salamandridae</taxon>
        <taxon>Pleurodelinae</taxon>
        <taxon>Pleurodeles</taxon>
    </lineage>
</organism>
<evidence type="ECO:0000256" key="1">
    <source>
        <dbReference type="SAM" id="MobiDB-lite"/>
    </source>
</evidence>
<reference evidence="2" key="1">
    <citation type="journal article" date="2022" name="bioRxiv">
        <title>Sequencing and chromosome-scale assembly of the giantPleurodeles waltlgenome.</title>
        <authorList>
            <person name="Brown T."/>
            <person name="Elewa A."/>
            <person name="Iarovenko S."/>
            <person name="Subramanian E."/>
            <person name="Araus A.J."/>
            <person name="Petzold A."/>
            <person name="Susuki M."/>
            <person name="Suzuki K.-i.T."/>
            <person name="Hayashi T."/>
            <person name="Toyoda A."/>
            <person name="Oliveira C."/>
            <person name="Osipova E."/>
            <person name="Leigh N.D."/>
            <person name="Simon A."/>
            <person name="Yun M.H."/>
        </authorList>
    </citation>
    <scope>NUCLEOTIDE SEQUENCE</scope>
    <source>
        <strain evidence="2">20211129_DDA</strain>
        <tissue evidence="2">Liver</tissue>
    </source>
</reference>
<dbReference type="Proteomes" id="UP001066276">
    <property type="component" value="Chromosome 3_1"/>
</dbReference>
<dbReference type="EMBL" id="JANPWB010000005">
    <property type="protein sequence ID" value="KAJ1186500.1"/>
    <property type="molecule type" value="Genomic_DNA"/>
</dbReference>
<name>A0AAV7UC17_PLEWA</name>
<protein>
    <recommendedName>
        <fullName evidence="4">MHC class I antigen</fullName>
    </recommendedName>
</protein>
<gene>
    <name evidence="2" type="ORF">NDU88_003281</name>
</gene>